<feature type="compositionally biased region" description="Acidic residues" evidence="2">
    <location>
        <begin position="760"/>
        <end position="777"/>
    </location>
</feature>
<evidence type="ECO:0000313" key="5">
    <source>
        <dbReference type="Proteomes" id="UP000887458"/>
    </source>
</evidence>
<accession>A0ABQ8JLG2</accession>
<feature type="region of interest" description="Disordered" evidence="2">
    <location>
        <begin position="305"/>
        <end position="384"/>
    </location>
</feature>
<feature type="compositionally biased region" description="Low complexity" evidence="2">
    <location>
        <begin position="984"/>
        <end position="1016"/>
    </location>
</feature>
<feature type="compositionally biased region" description="Low complexity" evidence="2">
    <location>
        <begin position="458"/>
        <end position="472"/>
    </location>
</feature>
<dbReference type="SMART" id="SM00355">
    <property type="entry name" value="ZnF_C2H2"/>
    <property type="match status" value="11"/>
</dbReference>
<feature type="region of interest" description="Disordered" evidence="2">
    <location>
        <begin position="224"/>
        <end position="250"/>
    </location>
</feature>
<dbReference type="Proteomes" id="UP000887458">
    <property type="component" value="Unassembled WGS sequence"/>
</dbReference>
<feature type="compositionally biased region" description="Basic residues" evidence="2">
    <location>
        <begin position="226"/>
        <end position="236"/>
    </location>
</feature>
<sequence length="1619" mass="179580">MIMMMDSMDPTQLAQLPSSSSPTTTSTTMIQHNNNNDSDDTISTVPLPPPQPPPSLSSCHYDSQSNDLIIPQQQQSSANNNNNNNKDKMPISSAISTATTNSKSSSAAIDSNIEQSSSTSTSTLNQTNDMANRLAKILTCLQGAISGGGVSGDENLLQQSQLLVAAMAATMAAAATGTGTSNEQPEQLLASMAPTLINLQQHYKFPHPSSLSPLLSNNSVGFTAEHHKRQHKRKRSPSNQSICSTNSSNNGGATAMSNAILNGLPVIGTHSGPRIFNPEAYCELCNKEFCNKYFLKTHKANKHNIYTPETTNNNNPSGSSSTNNNQNNPNQNQNSNGSSNGQPQQQQPLFPLPATSKSNSSAMISTTTTTTTTTTSTSTTNQSMKLSEHLNSGLLNGMHHHQSHQHQLQPFQPPLRLSLNMNMINLDSFCEICQKEFCNKYFLKKHKQRTHVTSSMNTGISTTTNESTTTTSPIGLPGFPHTTANPTQLLLTPERLRQMGVINTEAFCEICCKEFCNKYFLRTHKINKHRISENGQPVIGKYPNHQPLSAFNQSMANEFIAARQQMFGIGGGGSPSATSMANNFPGMFANANINNATATTNDDDDDNNQLEPGQRDPTSYGKNGNNFLDGFASFMANNIHYNNNNNLNNNNNNSSLIDGPTTTNQMIKCKHCQQKFHNNHLLKMHKFYAHNIPFNHTDDQDDQDDDQDRVKIDHEKQDSGIVGKDSDLRKKSIKKDDNDDEMKQEEEDDEEEKAILVESDITECVDDDDDDSNDSNDEQMKNHRKNSESLTLNDHHHQQQQKHHHQNQTNENDLEKLHSMIKELDDSNEQQLMMIDKSVNDNDDCEMMLSDQQQQQQRERQQQQKCKLCKFQCNNQYVFRAHLITEHGLGSGLGGVDETTFLQQFIDYHQTSPSLKSFEQREKFPIDNVVDDEQQQKSEIFCNICMKEFCSKYFLQIHRQNIHGIFVDNDNISDSPSTPHQQLSPSSNHQSTTTTNETSTTTTTTTKSTTSTTNSSFLSPALLNSIYQQAGMKTSSESSSELENLNLALSQVFGRRIKSERSSPRSNSSSSSPSPRPDQKTKTNDNSETNNNNDNENEMMKFSENEDGDGDDDENVTTLAETIKAAMVAGFVPGTFGVNSDHHHHSGQLKNRSNSIITGRNYCNFCNKELCNKYFMKTHMLKMHGINIDEHPIEATSNSTIGGVQCDICQKELCSKYFLKVHKQNTHGIYEDGSAPILLGPTSSAVFHHQANKLMMSQVAANLFNNNGNGNGNNVTNERIVNPLLFMSSLASMNDTNSMASDSNSIGSMNSDTKPEQQQRDQQQSPSQQQQQDDHNNSTTGNKSSSGGSTGYQEICHICDRRFKSIKWLKAHMFNDHGELLAIMNRNDFQSSSMFNSNSSGDYRLSAAAAAASSSSTSTSTTANQSDQLLSTIFGAITGSGGGGMMNEKSNNNNNSSPIESPSIDFNTSVSGDNGGVNEKVTQLKKFTCPQCNRSYRHSHSLHRHMLIHTKIATKSSPSPQQETSSSNIHTNIDDNNQIDNNKPRNKRYRCSKCNKKFRTRELCLYHIRMFHQNNCKTSSTTTTTVVNNLDNNKSMKKRNTIDENVKRSPSSDDDFGNH</sequence>
<gene>
    <name evidence="4" type="ORF">DERP_003734</name>
</gene>
<comment type="caution">
    <text evidence="4">The sequence shown here is derived from an EMBL/GenBank/DDBJ whole genome shotgun (WGS) entry which is preliminary data.</text>
</comment>
<feature type="region of interest" description="Disordered" evidence="2">
    <location>
        <begin position="1441"/>
        <end position="1477"/>
    </location>
</feature>
<feature type="compositionally biased region" description="Basic and acidic residues" evidence="2">
    <location>
        <begin position="778"/>
        <end position="797"/>
    </location>
</feature>
<dbReference type="Gene3D" id="3.30.160.60">
    <property type="entry name" value="Classic Zinc Finger"/>
    <property type="match status" value="1"/>
</dbReference>
<feature type="compositionally biased region" description="Pro residues" evidence="2">
    <location>
        <begin position="46"/>
        <end position="55"/>
    </location>
</feature>
<dbReference type="PROSITE" id="PS00028">
    <property type="entry name" value="ZINC_FINGER_C2H2_1"/>
    <property type="match status" value="8"/>
</dbReference>
<feature type="compositionally biased region" description="Low complexity" evidence="2">
    <location>
        <begin position="1320"/>
        <end position="1347"/>
    </location>
</feature>
<reference evidence="4 5" key="2">
    <citation type="journal article" date="2022" name="Mol. Biol. Evol.">
        <title>Comparative Genomics Reveals Insights into the Divergent Evolution of Astigmatic Mites and Household Pest Adaptations.</title>
        <authorList>
            <person name="Xiong Q."/>
            <person name="Wan A.T."/>
            <person name="Liu X."/>
            <person name="Fung C.S."/>
            <person name="Xiao X."/>
            <person name="Malainual N."/>
            <person name="Hou J."/>
            <person name="Wang L."/>
            <person name="Wang M."/>
            <person name="Yang K.Y."/>
            <person name="Cui Y."/>
            <person name="Leung E.L."/>
            <person name="Nong W."/>
            <person name="Shin S.K."/>
            <person name="Au S.W."/>
            <person name="Jeong K.Y."/>
            <person name="Chew F.T."/>
            <person name="Hui J.H."/>
            <person name="Leung T.F."/>
            <person name="Tungtrongchitr A."/>
            <person name="Zhong N."/>
            <person name="Liu Z."/>
            <person name="Tsui S.K."/>
        </authorList>
    </citation>
    <scope>NUCLEOTIDE SEQUENCE [LARGE SCALE GENOMIC DNA]</scope>
    <source>
        <strain evidence="4">Derp</strain>
    </source>
</reference>
<feature type="region of interest" description="Disordered" evidence="2">
    <location>
        <begin position="1592"/>
        <end position="1619"/>
    </location>
</feature>
<feature type="compositionally biased region" description="Low complexity" evidence="2">
    <location>
        <begin position="1516"/>
        <end position="1541"/>
    </location>
</feature>
<feature type="compositionally biased region" description="Acidic residues" evidence="2">
    <location>
        <begin position="738"/>
        <end position="752"/>
    </location>
</feature>
<protein>
    <recommendedName>
        <fullName evidence="3">C2H2-type domain-containing protein</fullName>
    </recommendedName>
</protein>
<feature type="region of interest" description="Disordered" evidence="2">
    <location>
        <begin position="1"/>
        <end position="63"/>
    </location>
</feature>
<feature type="compositionally biased region" description="Low complexity" evidence="2">
    <location>
        <begin position="1064"/>
        <end position="1073"/>
    </location>
</feature>
<dbReference type="PANTHER" id="PTHR21190:SF1">
    <property type="entry name" value="GH10077P"/>
    <property type="match status" value="1"/>
</dbReference>
<feature type="compositionally biased region" description="Low complexity" evidence="2">
    <location>
        <begin position="17"/>
        <end position="36"/>
    </location>
</feature>
<feature type="compositionally biased region" description="Low complexity" evidence="2">
    <location>
        <begin position="365"/>
        <end position="380"/>
    </location>
</feature>
<keyword evidence="5" id="KW-1185">Reference proteome</keyword>
<feature type="domain" description="C2H2-type" evidence="3">
    <location>
        <begin position="280"/>
        <end position="308"/>
    </location>
</feature>
<feature type="compositionally biased region" description="Low complexity" evidence="2">
    <location>
        <begin position="96"/>
        <end position="109"/>
    </location>
</feature>
<dbReference type="SUPFAM" id="SSF57667">
    <property type="entry name" value="beta-beta-alpha zinc fingers"/>
    <property type="match status" value="2"/>
</dbReference>
<feature type="region of interest" description="Disordered" evidence="2">
    <location>
        <begin position="454"/>
        <end position="479"/>
    </location>
</feature>
<dbReference type="EMBL" id="NJHN03000032">
    <property type="protein sequence ID" value="KAH9423455.1"/>
    <property type="molecule type" value="Genomic_DNA"/>
</dbReference>
<evidence type="ECO:0000313" key="4">
    <source>
        <dbReference type="EMBL" id="KAH9423455.1"/>
    </source>
</evidence>
<feature type="compositionally biased region" description="Basic and acidic residues" evidence="2">
    <location>
        <begin position="1600"/>
        <end position="1619"/>
    </location>
</feature>
<feature type="region of interest" description="Disordered" evidence="2">
    <location>
        <begin position="972"/>
        <end position="1016"/>
    </location>
</feature>
<keyword evidence="1" id="KW-0862">Zinc</keyword>
<feature type="domain" description="C2H2-type" evidence="3">
    <location>
        <begin position="1487"/>
        <end position="1510"/>
    </location>
</feature>
<feature type="non-terminal residue" evidence="4">
    <location>
        <position position="1619"/>
    </location>
</feature>
<keyword evidence="1" id="KW-0479">Metal-binding</keyword>
<feature type="compositionally biased region" description="Polar residues" evidence="2">
    <location>
        <begin position="355"/>
        <end position="364"/>
    </location>
</feature>
<reference evidence="4 5" key="1">
    <citation type="journal article" date="2018" name="J. Allergy Clin. Immunol.">
        <title>High-quality assembly of Dermatophagoides pteronyssinus genome and transcriptome reveals a wide range of novel allergens.</title>
        <authorList>
            <person name="Liu X.Y."/>
            <person name="Yang K.Y."/>
            <person name="Wang M.Q."/>
            <person name="Kwok J.S."/>
            <person name="Zeng X."/>
            <person name="Yang Z."/>
            <person name="Xiao X.J."/>
            <person name="Lau C.P."/>
            <person name="Li Y."/>
            <person name="Huang Z.M."/>
            <person name="Ba J.G."/>
            <person name="Yim A.K."/>
            <person name="Ouyang C.Y."/>
            <person name="Ngai S.M."/>
            <person name="Chan T.F."/>
            <person name="Leung E.L."/>
            <person name="Liu L."/>
            <person name="Liu Z.G."/>
            <person name="Tsui S.K."/>
        </authorList>
    </citation>
    <scope>NUCLEOTIDE SEQUENCE [LARGE SCALE GENOMIC DNA]</scope>
    <source>
        <strain evidence="4">Derp</strain>
    </source>
</reference>
<feature type="compositionally biased region" description="Polar residues" evidence="2">
    <location>
        <begin position="1296"/>
        <end position="1312"/>
    </location>
</feature>
<feature type="compositionally biased region" description="Low complexity" evidence="2">
    <location>
        <begin position="310"/>
        <end position="347"/>
    </location>
</feature>
<evidence type="ECO:0000256" key="1">
    <source>
        <dbReference type="PROSITE-ProRule" id="PRU00042"/>
    </source>
</evidence>
<feature type="region of interest" description="Disordered" evidence="2">
    <location>
        <begin position="1296"/>
        <end position="1351"/>
    </location>
</feature>
<feature type="region of interest" description="Disordered" evidence="2">
    <location>
        <begin position="96"/>
        <end position="125"/>
    </location>
</feature>
<dbReference type="Pfam" id="PF00096">
    <property type="entry name" value="zf-C2H2"/>
    <property type="match status" value="1"/>
</dbReference>
<feature type="domain" description="C2H2-type" evidence="3">
    <location>
        <begin position="1549"/>
        <end position="1577"/>
    </location>
</feature>
<feature type="region of interest" description="Disordered" evidence="2">
    <location>
        <begin position="596"/>
        <end position="624"/>
    </location>
</feature>
<keyword evidence="1" id="KW-0863">Zinc-finger</keyword>
<feature type="region of interest" description="Disordered" evidence="2">
    <location>
        <begin position="1512"/>
        <end position="1548"/>
    </location>
</feature>
<dbReference type="PANTHER" id="PTHR21190">
    <property type="entry name" value="GH10077P"/>
    <property type="match status" value="1"/>
</dbReference>
<feature type="domain" description="C2H2-type" evidence="3">
    <location>
        <begin position="428"/>
        <end position="456"/>
    </location>
</feature>
<evidence type="ECO:0000256" key="2">
    <source>
        <dbReference type="SAM" id="MobiDB-lite"/>
    </source>
</evidence>
<feature type="compositionally biased region" description="Polar residues" evidence="2">
    <location>
        <begin position="972"/>
        <end position="983"/>
    </location>
</feature>
<feature type="compositionally biased region" description="Low complexity" evidence="2">
    <location>
        <begin position="1446"/>
        <end position="1464"/>
    </location>
</feature>
<feature type="compositionally biased region" description="Acidic residues" evidence="2">
    <location>
        <begin position="1105"/>
        <end position="1115"/>
    </location>
</feature>
<feature type="compositionally biased region" description="Basic and acidic residues" evidence="2">
    <location>
        <begin position="708"/>
        <end position="737"/>
    </location>
</feature>
<dbReference type="PROSITE" id="PS50157">
    <property type="entry name" value="ZINC_FINGER_C2H2_2"/>
    <property type="match status" value="4"/>
</dbReference>
<name>A0ABQ8JLG2_DERPT</name>
<feature type="compositionally biased region" description="Polar residues" evidence="2">
    <location>
        <begin position="237"/>
        <end position="250"/>
    </location>
</feature>
<dbReference type="InterPro" id="IPR013087">
    <property type="entry name" value="Znf_C2H2_type"/>
</dbReference>
<organism evidence="4 5">
    <name type="scientific">Dermatophagoides pteronyssinus</name>
    <name type="common">European house dust mite</name>
    <dbReference type="NCBI Taxonomy" id="6956"/>
    <lineage>
        <taxon>Eukaryota</taxon>
        <taxon>Metazoa</taxon>
        <taxon>Ecdysozoa</taxon>
        <taxon>Arthropoda</taxon>
        <taxon>Chelicerata</taxon>
        <taxon>Arachnida</taxon>
        <taxon>Acari</taxon>
        <taxon>Acariformes</taxon>
        <taxon>Sarcoptiformes</taxon>
        <taxon>Astigmata</taxon>
        <taxon>Psoroptidia</taxon>
        <taxon>Analgoidea</taxon>
        <taxon>Pyroglyphidae</taxon>
        <taxon>Dermatophagoidinae</taxon>
        <taxon>Dermatophagoides</taxon>
    </lineage>
</organism>
<evidence type="ECO:0000259" key="3">
    <source>
        <dbReference type="PROSITE" id="PS50157"/>
    </source>
</evidence>
<feature type="region of interest" description="Disordered" evidence="2">
    <location>
        <begin position="1056"/>
        <end position="1115"/>
    </location>
</feature>
<dbReference type="InterPro" id="IPR036236">
    <property type="entry name" value="Znf_C2H2_sf"/>
</dbReference>
<feature type="region of interest" description="Disordered" evidence="2">
    <location>
        <begin position="694"/>
        <end position="809"/>
    </location>
</feature>
<proteinExistence type="predicted"/>